<feature type="transmembrane region" description="Helical" evidence="1">
    <location>
        <begin position="21"/>
        <end position="41"/>
    </location>
</feature>
<gene>
    <name evidence="2" type="primary">ftsQ</name>
    <name evidence="2" type="ORF">K239x_12450</name>
</gene>
<accession>A0A517NQ96</accession>
<dbReference type="GO" id="GO:0051301">
    <property type="term" value="P:cell division"/>
    <property type="evidence" value="ECO:0007669"/>
    <property type="project" value="UniProtKB-KW"/>
</dbReference>
<keyword evidence="3" id="KW-1185">Reference proteome</keyword>
<sequence length="291" mass="32361">MRSDEPDNRPIRSLMRRLIRAPAMLSFVWPAMLIIGGYVAWHQWGAEYMNSKYYGVAATQFQVSEPPKYVRSDIVQTVYQDTAMENLSLLDTQATSKIASAFATHPWVRQVNSVRKLPGGQIDVRLDYRKPVAMVRVISKHPDVRGSSFFAVDGEGVLLPPSEFSREETSQYVHIAVPDTYPRGSVGRKFGDFRVEAAAKVAAIIAPYNQHAAANRQVTIKTIGVHGDPRQTTVPQLELETASGKKKFWGSSPGMELPGEPTAEMKLRVLVSSGDENIDLRIARLPANETH</sequence>
<keyword evidence="1" id="KW-0812">Transmembrane</keyword>
<dbReference type="Proteomes" id="UP000319817">
    <property type="component" value="Chromosome"/>
</dbReference>
<proteinExistence type="predicted"/>
<keyword evidence="2" id="KW-0131">Cell cycle</keyword>
<keyword evidence="1" id="KW-0472">Membrane</keyword>
<dbReference type="EMBL" id="CP036526">
    <property type="protein sequence ID" value="QDT09299.1"/>
    <property type="molecule type" value="Genomic_DNA"/>
</dbReference>
<keyword evidence="1" id="KW-1133">Transmembrane helix</keyword>
<keyword evidence="2" id="KW-0132">Cell division</keyword>
<protein>
    <submittedName>
        <fullName evidence="2">Cell division protein FtsQ</fullName>
    </submittedName>
</protein>
<evidence type="ECO:0000313" key="2">
    <source>
        <dbReference type="EMBL" id="QDT09299.1"/>
    </source>
</evidence>
<evidence type="ECO:0000256" key="1">
    <source>
        <dbReference type="SAM" id="Phobius"/>
    </source>
</evidence>
<reference evidence="2 3" key="1">
    <citation type="submission" date="2019-02" db="EMBL/GenBank/DDBJ databases">
        <title>Deep-cultivation of Planctomycetes and their phenomic and genomic characterization uncovers novel biology.</title>
        <authorList>
            <person name="Wiegand S."/>
            <person name="Jogler M."/>
            <person name="Boedeker C."/>
            <person name="Pinto D."/>
            <person name="Vollmers J."/>
            <person name="Rivas-Marin E."/>
            <person name="Kohn T."/>
            <person name="Peeters S.H."/>
            <person name="Heuer A."/>
            <person name="Rast P."/>
            <person name="Oberbeckmann S."/>
            <person name="Bunk B."/>
            <person name="Jeske O."/>
            <person name="Meyerdierks A."/>
            <person name="Storesund J.E."/>
            <person name="Kallscheuer N."/>
            <person name="Luecker S."/>
            <person name="Lage O.M."/>
            <person name="Pohl T."/>
            <person name="Merkel B.J."/>
            <person name="Hornburger P."/>
            <person name="Mueller R.-W."/>
            <person name="Bruemmer F."/>
            <person name="Labrenz M."/>
            <person name="Spormann A.M."/>
            <person name="Op den Camp H."/>
            <person name="Overmann J."/>
            <person name="Amann R."/>
            <person name="Jetten M.S.M."/>
            <person name="Mascher T."/>
            <person name="Medema M.H."/>
            <person name="Devos D.P."/>
            <person name="Kaster A.-K."/>
            <person name="Ovreas L."/>
            <person name="Rohde M."/>
            <person name="Galperin M.Y."/>
            <person name="Jogler C."/>
        </authorList>
    </citation>
    <scope>NUCLEOTIDE SEQUENCE [LARGE SCALE GENOMIC DNA]</scope>
    <source>
        <strain evidence="2 3">K23_9</strain>
    </source>
</reference>
<dbReference type="AlphaFoldDB" id="A0A517NQ96"/>
<name>A0A517NQ96_9BACT</name>
<evidence type="ECO:0000313" key="3">
    <source>
        <dbReference type="Proteomes" id="UP000319817"/>
    </source>
</evidence>
<organism evidence="2 3">
    <name type="scientific">Stieleria marina</name>
    <dbReference type="NCBI Taxonomy" id="1930275"/>
    <lineage>
        <taxon>Bacteria</taxon>
        <taxon>Pseudomonadati</taxon>
        <taxon>Planctomycetota</taxon>
        <taxon>Planctomycetia</taxon>
        <taxon>Pirellulales</taxon>
        <taxon>Pirellulaceae</taxon>
        <taxon>Stieleria</taxon>
    </lineage>
</organism>